<dbReference type="Proteomes" id="UP000187074">
    <property type="component" value="Unassembled WGS sequence"/>
</dbReference>
<feature type="signal peptide" evidence="2">
    <location>
        <begin position="1"/>
        <end position="24"/>
    </location>
</feature>
<accession>A0A1R1B8Q2</accession>
<dbReference type="Pfam" id="PF07563">
    <property type="entry name" value="DUF1541"/>
    <property type="match status" value="2"/>
</dbReference>
<reference evidence="4 5" key="1">
    <citation type="submission" date="2016-11" db="EMBL/GenBank/DDBJ databases">
        <title>Paenibacillus species isolates.</title>
        <authorList>
            <person name="Beno S.M."/>
        </authorList>
    </citation>
    <scope>NUCLEOTIDE SEQUENCE [LARGE SCALE GENOMIC DNA]</scope>
    <source>
        <strain evidence="4 5">FSL F4-0100</strain>
    </source>
</reference>
<comment type="caution">
    <text evidence="4">The sequence shown here is derived from an EMBL/GenBank/DDBJ whole genome shotgun (WGS) entry which is preliminary data.</text>
</comment>
<dbReference type="InterPro" id="IPR011438">
    <property type="entry name" value="DUF1541"/>
</dbReference>
<dbReference type="EMBL" id="MRTF01000001">
    <property type="protein sequence ID" value="OME96418.1"/>
    <property type="molecule type" value="Genomic_DNA"/>
</dbReference>
<dbReference type="OrthoDB" id="1701949at2"/>
<feature type="domain" description="DUF1541" evidence="3">
    <location>
        <begin position="75"/>
        <end position="126"/>
    </location>
</feature>
<evidence type="ECO:0000313" key="5">
    <source>
        <dbReference type="Proteomes" id="UP000187074"/>
    </source>
</evidence>
<dbReference type="AlphaFoldDB" id="A0A1R1B8Q2"/>
<evidence type="ECO:0000256" key="1">
    <source>
        <dbReference type="SAM" id="MobiDB-lite"/>
    </source>
</evidence>
<feature type="domain" description="DUF1541" evidence="3">
    <location>
        <begin position="139"/>
        <end position="189"/>
    </location>
</feature>
<dbReference type="PROSITE" id="PS51257">
    <property type="entry name" value="PROKAR_LIPOPROTEIN"/>
    <property type="match status" value="1"/>
</dbReference>
<dbReference type="STRING" id="1401.BK123_02185"/>
<organism evidence="4 5">
    <name type="scientific">Paenibacillus lautus</name>
    <name type="common">Bacillus lautus</name>
    <dbReference type="NCBI Taxonomy" id="1401"/>
    <lineage>
        <taxon>Bacteria</taxon>
        <taxon>Bacillati</taxon>
        <taxon>Bacillota</taxon>
        <taxon>Bacilli</taxon>
        <taxon>Bacillales</taxon>
        <taxon>Paenibacillaceae</taxon>
        <taxon>Paenibacillus</taxon>
    </lineage>
</organism>
<sequence>MSAKKRWKPLILVALASLILILGACGNTKSANPDNKENTEATGNMDDMDHGSMNHSGSGEVPEGLKSAENPTYAVGTEAIIESDHMPGMKGAKATIVGAYDTTVYTISYTPTSGGPEVKDHKWVIHEEMKDAGKEPLKPGTEAVVNADHMEGMKGATAVIDSAEQTTVYMVDFTTTTGEEVKNHKWVTESELAPVQ</sequence>
<keyword evidence="2" id="KW-0732">Signal</keyword>
<evidence type="ECO:0000313" key="4">
    <source>
        <dbReference type="EMBL" id="OME96418.1"/>
    </source>
</evidence>
<gene>
    <name evidence="4" type="ORF">BK123_02185</name>
</gene>
<evidence type="ECO:0000259" key="3">
    <source>
        <dbReference type="Pfam" id="PF07563"/>
    </source>
</evidence>
<evidence type="ECO:0000256" key="2">
    <source>
        <dbReference type="SAM" id="SignalP"/>
    </source>
</evidence>
<feature type="chain" id="PRO_5038792436" description="DUF1541 domain-containing protein" evidence="2">
    <location>
        <begin position="25"/>
        <end position="196"/>
    </location>
</feature>
<feature type="region of interest" description="Disordered" evidence="1">
    <location>
        <begin position="29"/>
        <end position="66"/>
    </location>
</feature>
<protein>
    <recommendedName>
        <fullName evidence="3">DUF1541 domain-containing protein</fullName>
    </recommendedName>
</protein>
<name>A0A1R1B8Q2_PAELA</name>
<dbReference type="RefSeq" id="WP_076320782.1">
    <property type="nucleotide sequence ID" value="NZ_JBCNGP010000005.1"/>
</dbReference>
<proteinExistence type="predicted"/>
<dbReference type="Gene3D" id="2.30.30.1210">
    <property type="entry name" value="Domain of unknown function DUF1541"/>
    <property type="match status" value="1"/>
</dbReference>